<evidence type="ECO:0000313" key="4">
    <source>
        <dbReference type="Proteomes" id="UP001611251"/>
    </source>
</evidence>
<proteinExistence type="predicted"/>
<evidence type="ECO:0000256" key="1">
    <source>
        <dbReference type="SAM" id="Coils"/>
    </source>
</evidence>
<evidence type="ECO:0000313" key="3">
    <source>
        <dbReference type="EMBL" id="MFH8136338.1"/>
    </source>
</evidence>
<comment type="caution">
    <text evidence="3">The sequence shown here is derived from an EMBL/GenBank/DDBJ whole genome shotgun (WGS) entry which is preliminary data.</text>
</comment>
<keyword evidence="4" id="KW-1185">Reference proteome</keyword>
<feature type="compositionally biased region" description="Basic and acidic residues" evidence="2">
    <location>
        <begin position="47"/>
        <end position="59"/>
    </location>
</feature>
<reference evidence="3 4" key="1">
    <citation type="submission" date="2024-08" db="EMBL/GenBank/DDBJ databases">
        <title>Pantoea ronii - a newly identified human opportunistic pathogen.</title>
        <authorList>
            <person name="Keidar-Friedman D."/>
            <person name="Sorek N."/>
            <person name="Leshin-Carmel D."/>
            <person name="Tsur A."/>
            <person name="Amsalem M."/>
            <person name="Tolkach D."/>
            <person name="Brosh-Nissimov T."/>
        </authorList>
    </citation>
    <scope>NUCLEOTIDE SEQUENCE [LARGE SCALE GENOMIC DNA]</scope>
    <source>
        <strain evidence="3 4">AA23256</strain>
    </source>
</reference>
<dbReference type="RefSeq" id="WP_397218033.1">
    <property type="nucleotide sequence ID" value="NZ_JBGFSN010000012.1"/>
</dbReference>
<organism evidence="3 4">
    <name type="scientific">Pantoea osteomyelitidis</name>
    <dbReference type="NCBI Taxonomy" id="3230026"/>
    <lineage>
        <taxon>Bacteria</taxon>
        <taxon>Pseudomonadati</taxon>
        <taxon>Pseudomonadota</taxon>
        <taxon>Gammaproteobacteria</taxon>
        <taxon>Enterobacterales</taxon>
        <taxon>Erwiniaceae</taxon>
        <taxon>Pantoea</taxon>
    </lineage>
</organism>
<feature type="region of interest" description="Disordered" evidence="2">
    <location>
        <begin position="30"/>
        <end position="59"/>
    </location>
</feature>
<feature type="coiled-coil region" evidence="1">
    <location>
        <begin position="133"/>
        <end position="163"/>
    </location>
</feature>
<evidence type="ECO:0000256" key="2">
    <source>
        <dbReference type="SAM" id="MobiDB-lite"/>
    </source>
</evidence>
<dbReference type="Proteomes" id="UP001611251">
    <property type="component" value="Unassembled WGS sequence"/>
</dbReference>
<dbReference type="EMBL" id="JBGFSN010000012">
    <property type="protein sequence ID" value="MFH8136338.1"/>
    <property type="molecule type" value="Genomic_DNA"/>
</dbReference>
<name>A0ABW7Q173_9GAMM</name>
<feature type="compositionally biased region" description="Low complexity" evidence="2">
    <location>
        <begin position="30"/>
        <end position="44"/>
    </location>
</feature>
<protein>
    <submittedName>
        <fullName evidence="3">Uncharacterized protein</fullName>
    </submittedName>
</protein>
<gene>
    <name evidence="3" type="ORF">ABU178_19530</name>
</gene>
<sequence>MRQNLTFKEKTMWWLLIPVVGAVITAVASSDSSSSSSSSDSSNSRETAARDALEKEQMRNRELNRAALVQDARKGLERLLADHAAFLKRTQPNNWHTLTAVNLETALSTPATVNNSFAKLRALLPDLEYVGNASEVQTRIHQLQGEIAELLALSQRISEEEDQ</sequence>
<accession>A0ABW7Q173</accession>
<keyword evidence="1" id="KW-0175">Coiled coil</keyword>